<evidence type="ECO:0000256" key="4">
    <source>
        <dbReference type="ARBA" id="ARBA00048391"/>
    </source>
</evidence>
<dbReference type="PANTHER" id="PTHR18895">
    <property type="entry name" value="HEMK METHYLTRANSFERASE"/>
    <property type="match status" value="1"/>
</dbReference>
<evidence type="ECO:0000313" key="8">
    <source>
        <dbReference type="EMBL" id="MXQ52961.1"/>
    </source>
</evidence>
<dbReference type="InterPro" id="IPR007848">
    <property type="entry name" value="Small_mtfrase_dom"/>
</dbReference>
<reference evidence="8 9" key="1">
    <citation type="submission" date="2019-12" db="EMBL/GenBank/DDBJ databases">
        <title>Whole-genome analyses of novel actinobacteria.</title>
        <authorList>
            <person name="Sahin N."/>
            <person name="Saygin H."/>
        </authorList>
    </citation>
    <scope>NUCLEOTIDE SEQUENCE [LARGE SCALE GENOMIC DNA]</scope>
    <source>
        <strain evidence="8 9">KC615</strain>
    </source>
</reference>
<proteinExistence type="inferred from homology"/>
<evidence type="ECO:0000256" key="2">
    <source>
        <dbReference type="ARBA" id="ARBA00022679"/>
    </source>
</evidence>
<dbReference type="PANTHER" id="PTHR18895:SF74">
    <property type="entry name" value="MTRF1L RELEASE FACTOR GLUTAMINE METHYLTRANSFERASE"/>
    <property type="match status" value="1"/>
</dbReference>
<dbReference type="HAMAP" id="MF_02126">
    <property type="entry name" value="RF_methyltr_PrmC"/>
    <property type="match status" value="1"/>
</dbReference>
<organism evidence="8 9">
    <name type="scientific">Shimazuella alba</name>
    <dbReference type="NCBI Taxonomy" id="2690964"/>
    <lineage>
        <taxon>Bacteria</taxon>
        <taxon>Bacillati</taxon>
        <taxon>Bacillota</taxon>
        <taxon>Bacilli</taxon>
        <taxon>Bacillales</taxon>
        <taxon>Thermoactinomycetaceae</taxon>
        <taxon>Shimazuella</taxon>
    </lineage>
</organism>
<evidence type="ECO:0000259" key="6">
    <source>
        <dbReference type="Pfam" id="PF05175"/>
    </source>
</evidence>
<evidence type="ECO:0000256" key="1">
    <source>
        <dbReference type="ARBA" id="ARBA00022603"/>
    </source>
</evidence>
<dbReference type="Gene3D" id="1.10.8.10">
    <property type="entry name" value="DNA helicase RuvA subunit, C-terminal domain"/>
    <property type="match status" value="1"/>
</dbReference>
<dbReference type="SUPFAM" id="SSF53335">
    <property type="entry name" value="S-adenosyl-L-methionine-dependent methyltransferases"/>
    <property type="match status" value="1"/>
</dbReference>
<feature type="domain" description="Release factor glutamine methyltransferase N-terminal" evidence="7">
    <location>
        <begin position="8"/>
        <end position="78"/>
    </location>
</feature>
<dbReference type="InterPro" id="IPR050320">
    <property type="entry name" value="N5-glutamine_MTase"/>
</dbReference>
<evidence type="ECO:0000259" key="7">
    <source>
        <dbReference type="Pfam" id="PF17827"/>
    </source>
</evidence>
<dbReference type="Pfam" id="PF17827">
    <property type="entry name" value="PrmC_N"/>
    <property type="match status" value="1"/>
</dbReference>
<dbReference type="InterPro" id="IPR002052">
    <property type="entry name" value="DNA_methylase_N6_adenine_CS"/>
</dbReference>
<feature type="domain" description="Methyltransferase small" evidence="6">
    <location>
        <begin position="114"/>
        <end position="197"/>
    </location>
</feature>
<dbReference type="CDD" id="cd02440">
    <property type="entry name" value="AdoMet_MTases"/>
    <property type="match status" value="1"/>
</dbReference>
<keyword evidence="9" id="KW-1185">Reference proteome</keyword>
<sequence length="291" mass="33244">MHNKTIREAFQQASSFLKQNGIEDTLFEAEWMLRELLAVDRTSFFLMWDERLTEEQIGKYEKWVNRRAAHEPLQHIFGKAEFYGRSFRVTPDVLIPRPETELLIEQVIHLADDLFEKKPIKLVDVGTGSGCIPITFQLERSDWSISTIDLSADALAIAKQNAASHKVADKISFHQGSYLEPVRQQAVQVIVSNPPYIPSEAVLHLDDEVKKYEPHLALDGGKDGLTPYREITKQIASLPPVLKRLIAFEIGEEQGKEVADLVKQIPACSWVEVRQDMNDRDRYVVGLMEFD</sequence>
<comment type="function">
    <text evidence="5">Methylates the class 1 translation termination release factors RF1/PrfA and RF2/PrfB on the glutamine residue of the universally conserved GGQ motif.</text>
</comment>
<dbReference type="NCBIfam" id="TIGR03534">
    <property type="entry name" value="RF_mod_PrmC"/>
    <property type="match status" value="1"/>
</dbReference>
<dbReference type="PROSITE" id="PS00092">
    <property type="entry name" value="N6_MTASE"/>
    <property type="match status" value="1"/>
</dbReference>
<comment type="caution">
    <text evidence="5">Lacks conserved residue(s) required for the propagation of feature annotation.</text>
</comment>
<dbReference type="InterPro" id="IPR019874">
    <property type="entry name" value="RF_methyltr_PrmC"/>
</dbReference>
<dbReference type="InterPro" id="IPR040758">
    <property type="entry name" value="PrmC_N"/>
</dbReference>
<dbReference type="GO" id="GO:0032259">
    <property type="term" value="P:methylation"/>
    <property type="evidence" value="ECO:0007669"/>
    <property type="project" value="UniProtKB-KW"/>
</dbReference>
<dbReference type="AlphaFoldDB" id="A0A6I4VRA9"/>
<accession>A0A6I4VRA9</accession>
<evidence type="ECO:0000256" key="5">
    <source>
        <dbReference type="HAMAP-Rule" id="MF_02126"/>
    </source>
</evidence>
<keyword evidence="2 5" id="KW-0808">Transferase</keyword>
<feature type="binding site" evidence="5">
    <location>
        <position position="149"/>
    </location>
    <ligand>
        <name>S-adenosyl-L-methionine</name>
        <dbReference type="ChEBI" id="CHEBI:59789"/>
    </ligand>
</feature>
<keyword evidence="1 5" id="KW-0489">Methyltransferase</keyword>
<dbReference type="NCBIfam" id="TIGR00536">
    <property type="entry name" value="hemK_fam"/>
    <property type="match status" value="1"/>
</dbReference>
<dbReference type="InterPro" id="IPR004556">
    <property type="entry name" value="HemK-like"/>
</dbReference>
<dbReference type="GO" id="GO:0003676">
    <property type="term" value="F:nucleic acid binding"/>
    <property type="evidence" value="ECO:0007669"/>
    <property type="project" value="InterPro"/>
</dbReference>
<dbReference type="GO" id="GO:0102559">
    <property type="term" value="F:peptide chain release factor N(5)-glutamine methyltransferase activity"/>
    <property type="evidence" value="ECO:0007669"/>
    <property type="project" value="UniProtKB-EC"/>
</dbReference>
<dbReference type="EC" id="2.1.1.297" evidence="5"/>
<comment type="catalytic activity">
    <reaction evidence="4 5">
        <text>L-glutaminyl-[peptide chain release factor] + S-adenosyl-L-methionine = N(5)-methyl-L-glutaminyl-[peptide chain release factor] + S-adenosyl-L-homocysteine + H(+)</text>
        <dbReference type="Rhea" id="RHEA:42896"/>
        <dbReference type="Rhea" id="RHEA-COMP:10271"/>
        <dbReference type="Rhea" id="RHEA-COMP:10272"/>
        <dbReference type="ChEBI" id="CHEBI:15378"/>
        <dbReference type="ChEBI" id="CHEBI:30011"/>
        <dbReference type="ChEBI" id="CHEBI:57856"/>
        <dbReference type="ChEBI" id="CHEBI:59789"/>
        <dbReference type="ChEBI" id="CHEBI:61891"/>
        <dbReference type="EC" id="2.1.1.297"/>
    </reaction>
</comment>
<feature type="binding site" evidence="5">
    <location>
        <begin position="193"/>
        <end position="196"/>
    </location>
    <ligand>
        <name>substrate</name>
    </ligand>
</feature>
<evidence type="ECO:0000256" key="3">
    <source>
        <dbReference type="ARBA" id="ARBA00022691"/>
    </source>
</evidence>
<dbReference type="Proteomes" id="UP000430692">
    <property type="component" value="Unassembled WGS sequence"/>
</dbReference>
<gene>
    <name evidence="5 8" type="primary">prmC</name>
    <name evidence="8" type="ORF">GSM42_04270</name>
</gene>
<dbReference type="Pfam" id="PF05175">
    <property type="entry name" value="MTS"/>
    <property type="match status" value="1"/>
</dbReference>
<dbReference type="InterPro" id="IPR029063">
    <property type="entry name" value="SAM-dependent_MTases_sf"/>
</dbReference>
<comment type="similarity">
    <text evidence="5">Belongs to the protein N5-glutamine methyltransferase family. PrmC subfamily.</text>
</comment>
<dbReference type="Gene3D" id="3.40.50.150">
    <property type="entry name" value="Vaccinia Virus protein VP39"/>
    <property type="match status" value="1"/>
</dbReference>
<dbReference type="EMBL" id="WUUL01000002">
    <property type="protein sequence ID" value="MXQ52961.1"/>
    <property type="molecule type" value="Genomic_DNA"/>
</dbReference>
<dbReference type="RefSeq" id="WP_160800299.1">
    <property type="nucleotide sequence ID" value="NZ_WUUL01000002.1"/>
</dbReference>
<name>A0A6I4VRA9_9BACL</name>
<keyword evidence="3 5" id="KW-0949">S-adenosyl-L-methionine</keyword>
<comment type="caution">
    <text evidence="8">The sequence shown here is derived from an EMBL/GenBank/DDBJ whole genome shotgun (WGS) entry which is preliminary data.</text>
</comment>
<feature type="binding site" evidence="5">
    <location>
        <begin position="126"/>
        <end position="130"/>
    </location>
    <ligand>
        <name>S-adenosyl-L-methionine</name>
        <dbReference type="ChEBI" id="CHEBI:59789"/>
    </ligand>
</feature>
<evidence type="ECO:0000313" key="9">
    <source>
        <dbReference type="Proteomes" id="UP000430692"/>
    </source>
</evidence>
<feature type="binding site" evidence="5">
    <location>
        <position position="193"/>
    </location>
    <ligand>
        <name>S-adenosyl-L-methionine</name>
        <dbReference type="ChEBI" id="CHEBI:59789"/>
    </ligand>
</feature>
<protein>
    <recommendedName>
        <fullName evidence="5">Release factor glutamine methyltransferase</fullName>
        <shortName evidence="5">RF MTase</shortName>
        <ecNumber evidence="5">2.1.1.297</ecNumber>
    </recommendedName>
    <alternativeName>
        <fullName evidence="5">N5-glutamine methyltransferase PrmC</fullName>
    </alternativeName>
    <alternativeName>
        <fullName evidence="5">Protein-(glutamine-N5) MTase PrmC</fullName>
    </alternativeName>
    <alternativeName>
        <fullName evidence="5">Protein-glutamine N-methyltransferase PrmC</fullName>
    </alternativeName>
</protein>